<dbReference type="RefSeq" id="WP_344835172.1">
    <property type="nucleotide sequence ID" value="NZ_BAAAUV010000020.1"/>
</dbReference>
<dbReference type="NCBIfam" id="TIGR03618">
    <property type="entry name" value="Rv1155_F420"/>
    <property type="match status" value="1"/>
</dbReference>
<dbReference type="InterPro" id="IPR019920">
    <property type="entry name" value="F420-binding_dom_put"/>
</dbReference>
<organism evidence="3 4">
    <name type="scientific">Actinocorallia longicatena</name>
    <dbReference type="NCBI Taxonomy" id="111803"/>
    <lineage>
        <taxon>Bacteria</taxon>
        <taxon>Bacillati</taxon>
        <taxon>Actinomycetota</taxon>
        <taxon>Actinomycetes</taxon>
        <taxon>Streptosporangiales</taxon>
        <taxon>Thermomonosporaceae</taxon>
        <taxon>Actinocorallia</taxon>
    </lineage>
</organism>
<keyword evidence="1" id="KW-0560">Oxidoreductase</keyword>
<proteinExistence type="predicted"/>
<dbReference type="Gene3D" id="2.30.110.10">
    <property type="entry name" value="Electron Transport, Fmn-binding Protein, Chain A"/>
    <property type="match status" value="1"/>
</dbReference>
<dbReference type="Pfam" id="PF01243">
    <property type="entry name" value="PNPOx_N"/>
    <property type="match status" value="1"/>
</dbReference>
<dbReference type="PANTHER" id="PTHR35176">
    <property type="entry name" value="HEME OXYGENASE HI_0854-RELATED"/>
    <property type="match status" value="1"/>
</dbReference>
<evidence type="ECO:0000256" key="1">
    <source>
        <dbReference type="ARBA" id="ARBA00023002"/>
    </source>
</evidence>
<dbReference type="InterPro" id="IPR011576">
    <property type="entry name" value="Pyridox_Oxase_N"/>
</dbReference>
<dbReference type="PANTHER" id="PTHR35176:SF6">
    <property type="entry name" value="HEME OXYGENASE HI_0854-RELATED"/>
    <property type="match status" value="1"/>
</dbReference>
<evidence type="ECO:0000259" key="2">
    <source>
        <dbReference type="Pfam" id="PF01243"/>
    </source>
</evidence>
<feature type="domain" description="Pyridoxamine 5'-phosphate oxidase N-terminal" evidence="2">
    <location>
        <begin position="5"/>
        <end position="126"/>
    </location>
</feature>
<dbReference type="InterPro" id="IPR012349">
    <property type="entry name" value="Split_barrel_FMN-bd"/>
</dbReference>
<dbReference type="SUPFAM" id="SSF50475">
    <property type="entry name" value="FMN-binding split barrel"/>
    <property type="match status" value="1"/>
</dbReference>
<dbReference type="InterPro" id="IPR052019">
    <property type="entry name" value="F420H2_bilvrd_red/Heme_oxyg"/>
</dbReference>
<reference evidence="4" key="1">
    <citation type="journal article" date="2019" name="Int. J. Syst. Evol. Microbiol.">
        <title>The Global Catalogue of Microorganisms (GCM) 10K type strain sequencing project: providing services to taxonomists for standard genome sequencing and annotation.</title>
        <authorList>
            <consortium name="The Broad Institute Genomics Platform"/>
            <consortium name="The Broad Institute Genome Sequencing Center for Infectious Disease"/>
            <person name="Wu L."/>
            <person name="Ma J."/>
        </authorList>
    </citation>
    <scope>NUCLEOTIDE SEQUENCE [LARGE SCALE GENOMIC DNA]</scope>
    <source>
        <strain evidence="4">JCM 9377</strain>
    </source>
</reference>
<evidence type="ECO:0000313" key="4">
    <source>
        <dbReference type="Proteomes" id="UP001501237"/>
    </source>
</evidence>
<keyword evidence="4" id="KW-1185">Reference proteome</keyword>
<accession>A0ABP6QHM4</accession>
<evidence type="ECO:0000313" key="3">
    <source>
        <dbReference type="EMBL" id="GAA3230209.1"/>
    </source>
</evidence>
<comment type="caution">
    <text evidence="3">The sequence shown here is derived from an EMBL/GenBank/DDBJ whole genome shotgun (WGS) entry which is preliminary data.</text>
</comment>
<protein>
    <recommendedName>
        <fullName evidence="2">Pyridoxamine 5'-phosphate oxidase N-terminal domain-containing protein</fullName>
    </recommendedName>
</protein>
<sequence length="130" mass="14334">MAELSAEAKALFQQPIPGWVTTRRKDGSLHSTVVWVDADDQGVYFNTAVGRAKERHLRNDPTISVSVLDPANPYHLVSVSGTATLDTTDADATIDRLAKKYIDADVYPGHTPDEQRINVRVRADKVIYNG</sequence>
<gene>
    <name evidence="3" type="ORF">GCM10010468_60530</name>
</gene>
<name>A0ABP6QHM4_9ACTN</name>
<dbReference type="EMBL" id="BAAAUV010000020">
    <property type="protein sequence ID" value="GAA3230209.1"/>
    <property type="molecule type" value="Genomic_DNA"/>
</dbReference>
<dbReference type="Proteomes" id="UP001501237">
    <property type="component" value="Unassembled WGS sequence"/>
</dbReference>